<sequence length="210" mass="23925">MNPFQGKCDNCRFSAPTGRMNLNPEEMETQHRDIPLHRSPGKTDLSQLNSDFRHTPSNADEARPSISEGKSSRCEEHPDQLFQSHRMPSLNRHNFHQFVDDKDITLILFYHSEMPDNTEFLKTFASAACSSQRHGHTYATVNCLIDSQLCLSNHVTRTPTITLYSFGQAVGSLPHLDCVQETHLRNFVEQASIVQAPRGRFQECPPLQQF</sequence>
<protein>
    <recommendedName>
        <fullName evidence="4">Thioredoxin domain-containing protein</fullName>
    </recommendedName>
</protein>
<dbReference type="Proteomes" id="UP000678393">
    <property type="component" value="Unassembled WGS sequence"/>
</dbReference>
<dbReference type="Gene3D" id="3.40.30.10">
    <property type="entry name" value="Glutaredoxin"/>
    <property type="match status" value="1"/>
</dbReference>
<proteinExistence type="predicted"/>
<evidence type="ECO:0000313" key="3">
    <source>
        <dbReference type="Proteomes" id="UP000678393"/>
    </source>
</evidence>
<evidence type="ECO:0008006" key="4">
    <source>
        <dbReference type="Google" id="ProtNLM"/>
    </source>
</evidence>
<feature type="region of interest" description="Disordered" evidence="1">
    <location>
        <begin position="1"/>
        <end position="78"/>
    </location>
</feature>
<accession>A0A8S4A4S7</accession>
<evidence type="ECO:0000256" key="1">
    <source>
        <dbReference type="SAM" id="MobiDB-lite"/>
    </source>
</evidence>
<dbReference type="OrthoDB" id="427280at2759"/>
<dbReference type="EMBL" id="CAJHNH020007857">
    <property type="protein sequence ID" value="CAG5135045.1"/>
    <property type="molecule type" value="Genomic_DNA"/>
</dbReference>
<dbReference type="PANTHER" id="PTHR22699:SF1">
    <property type="entry name" value="THIOREDOXIN DOMAIN-CONTAINING PROTEIN 16"/>
    <property type="match status" value="1"/>
</dbReference>
<dbReference type="InterPro" id="IPR040090">
    <property type="entry name" value="TXNDC16"/>
</dbReference>
<gene>
    <name evidence="2" type="ORF">CUNI_LOCUS20603</name>
</gene>
<reference evidence="2" key="1">
    <citation type="submission" date="2021-04" db="EMBL/GenBank/DDBJ databases">
        <authorList>
            <consortium name="Molecular Ecology Group"/>
        </authorList>
    </citation>
    <scope>NUCLEOTIDE SEQUENCE</scope>
</reference>
<comment type="caution">
    <text evidence="2">The sequence shown here is derived from an EMBL/GenBank/DDBJ whole genome shotgun (WGS) entry which is preliminary data.</text>
</comment>
<keyword evidence="3" id="KW-1185">Reference proteome</keyword>
<organism evidence="2 3">
    <name type="scientific">Candidula unifasciata</name>
    <dbReference type="NCBI Taxonomy" id="100452"/>
    <lineage>
        <taxon>Eukaryota</taxon>
        <taxon>Metazoa</taxon>
        <taxon>Spiralia</taxon>
        <taxon>Lophotrochozoa</taxon>
        <taxon>Mollusca</taxon>
        <taxon>Gastropoda</taxon>
        <taxon>Heterobranchia</taxon>
        <taxon>Euthyneura</taxon>
        <taxon>Panpulmonata</taxon>
        <taxon>Eupulmonata</taxon>
        <taxon>Stylommatophora</taxon>
        <taxon>Helicina</taxon>
        <taxon>Helicoidea</taxon>
        <taxon>Geomitridae</taxon>
        <taxon>Candidula</taxon>
    </lineage>
</organism>
<feature type="compositionally biased region" description="Polar residues" evidence="1">
    <location>
        <begin position="44"/>
        <end position="58"/>
    </location>
</feature>
<dbReference type="AlphaFoldDB" id="A0A8S4A4S7"/>
<dbReference type="SUPFAM" id="SSF52833">
    <property type="entry name" value="Thioredoxin-like"/>
    <property type="match status" value="1"/>
</dbReference>
<evidence type="ECO:0000313" key="2">
    <source>
        <dbReference type="EMBL" id="CAG5135045.1"/>
    </source>
</evidence>
<dbReference type="InterPro" id="IPR036249">
    <property type="entry name" value="Thioredoxin-like_sf"/>
</dbReference>
<name>A0A8S4A4S7_9EUPU</name>
<dbReference type="CDD" id="cd02961">
    <property type="entry name" value="PDI_a_family"/>
    <property type="match status" value="1"/>
</dbReference>
<dbReference type="PANTHER" id="PTHR22699">
    <property type="entry name" value="THIOREDOXIN DOMAIN-CONTAINING PROTEIN 16"/>
    <property type="match status" value="1"/>
</dbReference>